<name>A0AAV6N952_9ROSI</name>
<dbReference type="PANTHER" id="PTHR12632">
    <property type="entry name" value="TRANSCRIPTION FACTOR NF-Y ALPHA-RELATED"/>
    <property type="match status" value="1"/>
</dbReference>
<dbReference type="PROSITE" id="PS51152">
    <property type="entry name" value="NFYA_HAP2_2"/>
    <property type="match status" value="1"/>
</dbReference>
<keyword evidence="10" id="KW-1185">Reference proteome</keyword>
<keyword evidence="4" id="KW-0010">Activator</keyword>
<evidence type="ECO:0000256" key="1">
    <source>
        <dbReference type="ARBA" id="ARBA00004123"/>
    </source>
</evidence>
<keyword evidence="2 8" id="KW-0805">Transcription regulation</keyword>
<dbReference type="SMART" id="SM00521">
    <property type="entry name" value="CBF"/>
    <property type="match status" value="1"/>
</dbReference>
<dbReference type="GO" id="GO:0003677">
    <property type="term" value="F:DNA binding"/>
    <property type="evidence" value="ECO:0007669"/>
    <property type="project" value="UniProtKB-KW"/>
</dbReference>
<sequence>MKRGVISGTRRSYVALMHSVARNLRAACHNSTNDLLRSFNGSVRHCYHGVIKWSSSVIVRGGSLTSLIVKRPSCIMKVVLPEGRGYAARAEGGRDFNCLVSGEDKKGRSAKASLGFDRLFHITVNKFQTMPSKPGIVEQEVADGAKYLLQSTKYSEPWWHGVGNNTITDEDATKTSSAEYLNVTVTSAAMLSQANDENTGKEVQHLKYIPFSTSPPVGERLDPNSQMELVGHSIVLTSYPFSDAQCCQMLTSYGPQTTLPHFYGLHHARMPLPLEMEAEPVYVNAKQYHGILRRRQSRAKAELEKKVIKSRKPYLHESRHLHAMRRARGSGGRFLNTKKPNSVISNKTMEEDINSGINHVSEPVSEGGSNYMVANENGMKDTLDDQQKEDKEFMPQNMQITHAFFNGGKSNGHGLSTYNSKLADESMQVNAAPQRAIPIK</sequence>
<evidence type="ECO:0000256" key="4">
    <source>
        <dbReference type="ARBA" id="ARBA00023159"/>
    </source>
</evidence>
<comment type="similarity">
    <text evidence="8">Belongs to the NFYA/HAP2 subunit family.</text>
</comment>
<evidence type="ECO:0000256" key="5">
    <source>
        <dbReference type="ARBA" id="ARBA00023163"/>
    </source>
</evidence>
<keyword evidence="3 8" id="KW-0238">DNA-binding</keyword>
<organism evidence="9 10">
    <name type="scientific">Cucurbita argyrosperma subsp. sororia</name>
    <dbReference type="NCBI Taxonomy" id="37648"/>
    <lineage>
        <taxon>Eukaryota</taxon>
        <taxon>Viridiplantae</taxon>
        <taxon>Streptophyta</taxon>
        <taxon>Embryophyta</taxon>
        <taxon>Tracheophyta</taxon>
        <taxon>Spermatophyta</taxon>
        <taxon>Magnoliopsida</taxon>
        <taxon>eudicotyledons</taxon>
        <taxon>Gunneridae</taxon>
        <taxon>Pentapetalae</taxon>
        <taxon>rosids</taxon>
        <taxon>fabids</taxon>
        <taxon>Cucurbitales</taxon>
        <taxon>Cucurbitaceae</taxon>
        <taxon>Cucurbiteae</taxon>
        <taxon>Cucurbita</taxon>
    </lineage>
</organism>
<evidence type="ECO:0000256" key="2">
    <source>
        <dbReference type="ARBA" id="ARBA00023015"/>
    </source>
</evidence>
<dbReference type="EMBL" id="JAGKQH010000008">
    <property type="protein sequence ID" value="KAG6593299.1"/>
    <property type="molecule type" value="Genomic_DNA"/>
</dbReference>
<dbReference type="InterPro" id="IPR001289">
    <property type="entry name" value="NFYA"/>
</dbReference>
<evidence type="ECO:0000256" key="3">
    <source>
        <dbReference type="ARBA" id="ARBA00023125"/>
    </source>
</evidence>
<comment type="subcellular location">
    <subcellularLocation>
        <location evidence="1 8">Nucleus</location>
    </subcellularLocation>
</comment>
<dbReference type="GO" id="GO:0016602">
    <property type="term" value="C:CCAAT-binding factor complex"/>
    <property type="evidence" value="ECO:0007669"/>
    <property type="project" value="InterPro"/>
</dbReference>
<proteinExistence type="inferred from homology"/>
<dbReference type="Proteomes" id="UP000685013">
    <property type="component" value="Chromosome 8"/>
</dbReference>
<evidence type="ECO:0000313" key="9">
    <source>
        <dbReference type="EMBL" id="KAG6593299.1"/>
    </source>
</evidence>
<evidence type="ECO:0000313" key="10">
    <source>
        <dbReference type="Proteomes" id="UP000685013"/>
    </source>
</evidence>
<comment type="function">
    <text evidence="8">Component of the sequence-specific heterotrimeric transcription factor (NF-Y) which specifically recognizes a 5'-CCAAT-3' box motif found in the promoters of its target genes.</text>
</comment>
<evidence type="ECO:0000256" key="8">
    <source>
        <dbReference type="RuleBase" id="RU367155"/>
    </source>
</evidence>
<accession>A0AAV6N952</accession>
<keyword evidence="6 8" id="KW-0539">Nucleus</keyword>
<feature type="non-terminal residue" evidence="9">
    <location>
        <position position="1"/>
    </location>
</feature>
<keyword evidence="5 8" id="KW-0804">Transcription</keyword>
<dbReference type="InterPro" id="IPR018362">
    <property type="entry name" value="CCAAT-binding_factor_CS"/>
</dbReference>
<dbReference type="AlphaFoldDB" id="A0AAV6N952"/>
<comment type="subunit">
    <text evidence="7">Heterotrimeric transcription factor composed of three components, NF-YA, NF-YB and NF-YC. NF-YB and NF-YC must interact and dimerize for NF-YA association and DNA binding.</text>
</comment>
<dbReference type="PROSITE" id="PS00686">
    <property type="entry name" value="NFYA_HAP2_1"/>
    <property type="match status" value="1"/>
</dbReference>
<protein>
    <recommendedName>
        <fullName evidence="8">Nuclear transcription factor Y subunit</fullName>
    </recommendedName>
</protein>
<comment type="caution">
    <text evidence="9">The sequence shown here is derived from an EMBL/GenBank/DDBJ whole genome shotgun (WGS) entry which is preliminary data.</text>
</comment>
<reference evidence="9 10" key="1">
    <citation type="journal article" date="2021" name="Hortic Res">
        <title>The domestication of Cucurbita argyrosperma as revealed by the genome of its wild relative.</title>
        <authorList>
            <person name="Barrera-Redondo J."/>
            <person name="Sanchez-de la Vega G."/>
            <person name="Aguirre-Liguori J.A."/>
            <person name="Castellanos-Morales G."/>
            <person name="Gutierrez-Guerrero Y.T."/>
            <person name="Aguirre-Dugua X."/>
            <person name="Aguirre-Planter E."/>
            <person name="Tenaillon M.I."/>
            <person name="Lira-Saade R."/>
            <person name="Eguiarte L.E."/>
        </authorList>
    </citation>
    <scope>NUCLEOTIDE SEQUENCE [LARGE SCALE GENOMIC DNA]</scope>
    <source>
        <strain evidence="9">JBR-2021</strain>
    </source>
</reference>
<evidence type="ECO:0000256" key="7">
    <source>
        <dbReference type="ARBA" id="ARBA00025911"/>
    </source>
</evidence>
<gene>
    <name evidence="9" type="primary">NFYA9</name>
    <name evidence="9" type="ORF">SDJN03_12775</name>
</gene>
<evidence type="ECO:0000256" key="6">
    <source>
        <dbReference type="ARBA" id="ARBA00023242"/>
    </source>
</evidence>
<dbReference type="GO" id="GO:0003700">
    <property type="term" value="F:DNA-binding transcription factor activity"/>
    <property type="evidence" value="ECO:0007669"/>
    <property type="project" value="UniProtKB-UniRule"/>
</dbReference>
<dbReference type="Pfam" id="PF02045">
    <property type="entry name" value="CBFB_NFYA"/>
    <property type="match status" value="1"/>
</dbReference>